<feature type="region of interest" description="Disordered" evidence="1">
    <location>
        <begin position="999"/>
        <end position="1018"/>
    </location>
</feature>
<feature type="compositionally biased region" description="Basic and acidic residues" evidence="1">
    <location>
        <begin position="491"/>
        <end position="502"/>
    </location>
</feature>
<protein>
    <submittedName>
        <fullName evidence="3">Uncharacterized protein LOC113466495</fullName>
    </submittedName>
</protein>
<feature type="compositionally biased region" description="Basic and acidic residues" evidence="1">
    <location>
        <begin position="1569"/>
        <end position="1589"/>
    </location>
</feature>
<evidence type="ECO:0000313" key="3">
    <source>
        <dbReference type="RefSeq" id="XP_026677757.1"/>
    </source>
</evidence>
<feature type="region of interest" description="Disordered" evidence="1">
    <location>
        <begin position="206"/>
        <end position="225"/>
    </location>
</feature>
<feature type="compositionally biased region" description="Basic and acidic residues" evidence="1">
    <location>
        <begin position="800"/>
        <end position="811"/>
    </location>
</feature>
<proteinExistence type="predicted"/>
<feature type="region of interest" description="Disordered" evidence="1">
    <location>
        <begin position="937"/>
        <end position="968"/>
    </location>
</feature>
<dbReference type="GeneID" id="113466495"/>
<feature type="compositionally biased region" description="Basic and acidic residues" evidence="1">
    <location>
        <begin position="1519"/>
        <end position="1543"/>
    </location>
</feature>
<feature type="compositionally biased region" description="Basic and acidic residues" evidence="1">
    <location>
        <begin position="1622"/>
        <end position="1632"/>
    </location>
</feature>
<organism evidence="2 3">
    <name type="scientific">Diaphorina citri</name>
    <name type="common">Asian citrus psyllid</name>
    <dbReference type="NCBI Taxonomy" id="121845"/>
    <lineage>
        <taxon>Eukaryota</taxon>
        <taxon>Metazoa</taxon>
        <taxon>Ecdysozoa</taxon>
        <taxon>Arthropoda</taxon>
        <taxon>Hexapoda</taxon>
        <taxon>Insecta</taxon>
        <taxon>Pterygota</taxon>
        <taxon>Neoptera</taxon>
        <taxon>Paraneoptera</taxon>
        <taxon>Hemiptera</taxon>
        <taxon>Sternorrhyncha</taxon>
        <taxon>Psylloidea</taxon>
        <taxon>Psyllidae</taxon>
        <taxon>Diaphorininae</taxon>
        <taxon>Diaphorina</taxon>
    </lineage>
</organism>
<evidence type="ECO:0000313" key="2">
    <source>
        <dbReference type="Proteomes" id="UP000079169"/>
    </source>
</evidence>
<feature type="region of interest" description="Disordered" evidence="1">
    <location>
        <begin position="471"/>
        <end position="510"/>
    </location>
</feature>
<feature type="compositionally biased region" description="Basic and acidic residues" evidence="1">
    <location>
        <begin position="1640"/>
        <end position="1687"/>
    </location>
</feature>
<feature type="compositionally biased region" description="Basic and acidic residues" evidence="1">
    <location>
        <begin position="1730"/>
        <end position="1742"/>
    </location>
</feature>
<feature type="region of interest" description="Disordered" evidence="1">
    <location>
        <begin position="1213"/>
        <end position="1246"/>
    </location>
</feature>
<feature type="compositionally biased region" description="Basic and acidic residues" evidence="1">
    <location>
        <begin position="1492"/>
        <end position="1503"/>
    </location>
</feature>
<feature type="compositionally biased region" description="Polar residues" evidence="1">
    <location>
        <begin position="1743"/>
        <end position="1767"/>
    </location>
</feature>
<accession>A0A3Q0INE2</accession>
<dbReference type="KEGG" id="dci:113466495"/>
<feature type="compositionally biased region" description="Polar residues" evidence="1">
    <location>
        <begin position="1609"/>
        <end position="1620"/>
    </location>
</feature>
<feature type="compositionally biased region" description="Polar residues" evidence="1">
    <location>
        <begin position="1553"/>
        <end position="1564"/>
    </location>
</feature>
<name>A0A3Q0INE2_DIACI</name>
<feature type="compositionally biased region" description="Low complexity" evidence="1">
    <location>
        <begin position="955"/>
        <end position="965"/>
    </location>
</feature>
<dbReference type="Proteomes" id="UP000079169">
    <property type="component" value="Unplaced"/>
</dbReference>
<feature type="compositionally biased region" description="Basic and acidic residues" evidence="1">
    <location>
        <begin position="1363"/>
        <end position="1386"/>
    </location>
</feature>
<feature type="compositionally biased region" description="Basic and acidic residues" evidence="1">
    <location>
        <begin position="940"/>
        <end position="954"/>
    </location>
</feature>
<evidence type="ECO:0000256" key="1">
    <source>
        <dbReference type="SAM" id="MobiDB-lite"/>
    </source>
</evidence>
<sequence>MPLKYPTYTTTQQTRNLEIPAKYPPYKTTQQIGYQGMPLQYSTCQTRRQINGPVMPIKYPVCNLSRPMSDTQSPVKYQTCNLSGKITDIQNPAKYPNSHLSGPICDPQIPGRYPNCNLSGPISDTQIPAKYPNNNLNRQICHHQIPVLHSTCERSRPIIDSKIPAKYPTYELRRQTNNPGIPGNYPSAGNIPWIHKYPEIARTNPTTIGNNRLGNQTNDNDNQIERSDTNELRGKEIKGNMDSVEKDIRLERDMFRKASDQRYGYGMYDPSKQFIAGLTNRQNRNNVPNNIDKETMIALVNKQTMNYVPNIGQQTTTLANEQTMNNAPNIDKQTTTTSLNKQTMHYGLNISQQTTTSLNTEAMNNAPNIGKETTLMEKQQSDVPSQLKSATNPLQAAIALQRSKLNEENDAKVFKSQQRLATDAQWKQKVSNEDEKIFQNNQQSFTSEALWKQNPNNENVQKIFHSNQQRFANSNDPEDRPSGTKVAANDRQTRPDEIKDHGSAPARQVKNLVGIEQHNIGITLDKQNRLPENKTSYATQKGAFGGTNSQQNHSNDEILINTDHTSFDIKSSFGIANKDNIEIKTNQSTSGNQQYQQGPLKRAVTLSKRELQRAKMISQHDELVNIFNRNKMNLAKDASPNAFNQTNINLPKDGLPNVFNRTNMNLPEDGLDNTFNRTNMNLPKDGLGNVFHRTDIKLPNELHQHNIINTASPMPHSVSLNTNTANSYQPKCTISRTNTEQNNTNALPEGHKRKLEDDVTFKEEYIQRVAKRLRRNNVLIMFAQPKTNPETHIKMINNKPADKTNKDDKDPAGSCSGQENRDGTIQKVLNAPIKTLRPSTNTLEKGQKLDEKFDTKNGFSDENQIVIELGPEYAGLIESRIDRAQNKQIMIMKPQDEMNEKIGPKKNFGEECGEILVKPKNDLRKEHTEKIVKPVHGLRKPADELDNERNRENTRQQTQSTTFRTTESRYETLKEEIAQREEKKKAQNGAIQGLETLLRNDGQNHTPDEEFKGNLAGNGRKPSLMTYLQVNALRDEVHKNVRMIDPQEEFYKRGPAGKQRKTMALQRNDLGGKVLGNLKVEEYNEHHPTINPSTQQPKWNYPTMKPSIQQSNLDFSKQTGRCERRTVIWQDEEEDDAENVIEIACACKGRNGQVKRNYIIGYPTIPADLNNGEADMDINLKGISNELDAKVDDGHNVTENNIVNISSNLSETRKRDRNTEHISSETWKNNRDFKEAGHNDGDDFENVNRNDRVVLSDGSYRVGKEGHIDIYARVVLNDDSYKVGKIVKGKSQPVLGKELGQSTFENNIKVPVDRRPMLSNEVRQSIFKDSTKVPVDGIPCKPKDTRETNQTKRYDRTVIEEEAVNERDDQNNTKETVQEKLKDTGRETNQTKSYKRMEREEEAVNETVVHNSSNKTVQEARNSVKRNKPNERMTRLERNRCEILRKKKLWQMTYGNSNEDVKKFTWINTNNALLLGNPFDYLDTDYNHSDRDEQIDKDIKESSNDPLKTRKRNEQNQSSHERSGKPSGPRKEIVEEIEKEQTKKNFKILPPDENNNIGTETVGESNCEENNKRDEDKGTKELTFREHHNGTNSTMTGVDEHKTRLVELSQISSKKPNISKTAARDSLQDVEGRNSQGQTKEIKENTKEEPEKENVEKDLNTRKGTQDLGTNKEHSKDGQNVNDKELNNELTDLTRNTSKPSIANEKTPTNGSTKPTVATNFDYLNATPSRHNEPITKTDDPTQKTNRQPTEGHNVSNENHSEPTSVDKTNKEAVVSMEQKASTQVTEEKSGSHSA</sequence>
<feature type="region of interest" description="Disordered" evidence="1">
    <location>
        <begin position="1492"/>
        <end position="1795"/>
    </location>
</feature>
<dbReference type="RefSeq" id="XP_026677757.1">
    <property type="nucleotide sequence ID" value="XM_026821956.1"/>
</dbReference>
<reference evidence="3" key="1">
    <citation type="submission" date="2025-08" db="UniProtKB">
        <authorList>
            <consortium name="RefSeq"/>
        </authorList>
    </citation>
    <scope>IDENTIFICATION</scope>
</reference>
<feature type="region of interest" description="Disordered" evidence="1">
    <location>
        <begin position="797"/>
        <end position="824"/>
    </location>
</feature>
<dbReference type="PaxDb" id="121845-A0A3Q0INE2"/>
<feature type="compositionally biased region" description="Polar residues" evidence="1">
    <location>
        <begin position="206"/>
        <end position="221"/>
    </location>
</feature>
<keyword evidence="2" id="KW-1185">Reference proteome</keyword>
<feature type="compositionally biased region" description="Polar residues" evidence="1">
    <location>
        <begin position="1688"/>
        <end position="1719"/>
    </location>
</feature>
<feature type="region of interest" description="Disordered" evidence="1">
    <location>
        <begin position="1363"/>
        <end position="1400"/>
    </location>
</feature>
<feature type="compositionally biased region" description="Basic and acidic residues" evidence="1">
    <location>
        <begin position="1786"/>
        <end position="1795"/>
    </location>
</feature>
<gene>
    <name evidence="3" type="primary">LOC113466495</name>
</gene>